<sequence length="212" mass="22236">MSEQMIDRLAADLTPVPPRAMERRLLMALIAGLALTGLLTFVVFDLLLGHDLGAAWGSTMFWVKAGYALAFGLLGLGAAPALARPNGRIRWPLVGAAALVLMAVGMGSMFWSQTGYDMPTLMGSTALLCPWLIALTGLPLLTTLLMALRSMAPRSPSMAGLAAGLCAGGLAAASYAIYCGETGMMFMAVWYSLGIGIVAALGAALGRWLLRW</sequence>
<feature type="transmembrane region" description="Helical" evidence="1">
    <location>
        <begin position="91"/>
        <end position="111"/>
    </location>
</feature>
<reference evidence="2 3" key="2">
    <citation type="submission" date="2020-03" db="EMBL/GenBank/DDBJ databases">
        <title>Devosia chinhatensis sp. nov., isolated from a hexachlorocyclohexane (HCH) dump site in India.</title>
        <authorList>
            <person name="Kumar M."/>
            <person name="Lal R."/>
        </authorList>
    </citation>
    <scope>NUCLEOTIDE SEQUENCE [LARGE SCALE GENOMIC DNA]</scope>
    <source>
        <strain evidence="2 3">H239</strain>
    </source>
</reference>
<evidence type="ECO:0000256" key="1">
    <source>
        <dbReference type="SAM" id="Phobius"/>
    </source>
</evidence>
<dbReference type="AlphaFoldDB" id="A0A6M1SFL3"/>
<dbReference type="Proteomes" id="UP000474802">
    <property type="component" value="Unassembled WGS sequence"/>
</dbReference>
<feature type="transmembrane region" description="Helical" evidence="1">
    <location>
        <begin position="131"/>
        <end position="148"/>
    </location>
</feature>
<dbReference type="EMBL" id="JAALFG010000002">
    <property type="protein sequence ID" value="NGP18297.1"/>
    <property type="molecule type" value="Genomic_DNA"/>
</dbReference>
<feature type="transmembrane region" description="Helical" evidence="1">
    <location>
        <begin position="60"/>
        <end position="79"/>
    </location>
</feature>
<protein>
    <submittedName>
        <fullName evidence="2">DUF1109 family protein</fullName>
    </submittedName>
</protein>
<comment type="caution">
    <text evidence="2">The sequence shown here is derived from an EMBL/GenBank/DDBJ whole genome shotgun (WGS) entry which is preliminary data.</text>
</comment>
<dbReference type="RefSeq" id="WP_164534516.1">
    <property type="nucleotide sequence ID" value="NZ_JAALFG010000002.1"/>
</dbReference>
<evidence type="ECO:0000313" key="2">
    <source>
        <dbReference type="EMBL" id="NGP18297.1"/>
    </source>
</evidence>
<keyword evidence="3" id="KW-1185">Reference proteome</keyword>
<feature type="transmembrane region" description="Helical" evidence="1">
    <location>
        <begin position="160"/>
        <end position="178"/>
    </location>
</feature>
<evidence type="ECO:0000313" key="3">
    <source>
        <dbReference type="Proteomes" id="UP000474802"/>
    </source>
</evidence>
<dbReference type="Pfam" id="PF06532">
    <property type="entry name" value="NrsF"/>
    <property type="match status" value="1"/>
</dbReference>
<keyword evidence="1" id="KW-1133">Transmembrane helix</keyword>
<name>A0A6M1SFL3_9HYPH</name>
<feature type="transmembrane region" description="Helical" evidence="1">
    <location>
        <begin position="25"/>
        <end position="48"/>
    </location>
</feature>
<accession>A0A6M1SFL3</accession>
<keyword evidence="1" id="KW-0812">Transmembrane</keyword>
<gene>
    <name evidence="2" type="ORF">G5575_12060</name>
</gene>
<keyword evidence="1" id="KW-0472">Membrane</keyword>
<feature type="transmembrane region" description="Helical" evidence="1">
    <location>
        <begin position="190"/>
        <end position="210"/>
    </location>
</feature>
<proteinExistence type="predicted"/>
<dbReference type="InterPro" id="IPR009495">
    <property type="entry name" value="NrsF"/>
</dbReference>
<reference evidence="2 3" key="1">
    <citation type="submission" date="2020-02" db="EMBL/GenBank/DDBJ databases">
        <authorList>
            <person name="Khan S.A."/>
            <person name="Jeon C.O."/>
            <person name="Chun B.H."/>
        </authorList>
    </citation>
    <scope>NUCLEOTIDE SEQUENCE [LARGE SCALE GENOMIC DNA]</scope>
    <source>
        <strain evidence="2 3">H239</strain>
    </source>
</reference>
<organism evidence="2 3">
    <name type="scientific">Devosia aurantiaca</name>
    <dbReference type="NCBI Taxonomy" id="2714858"/>
    <lineage>
        <taxon>Bacteria</taxon>
        <taxon>Pseudomonadati</taxon>
        <taxon>Pseudomonadota</taxon>
        <taxon>Alphaproteobacteria</taxon>
        <taxon>Hyphomicrobiales</taxon>
        <taxon>Devosiaceae</taxon>
        <taxon>Devosia</taxon>
    </lineage>
</organism>